<evidence type="ECO:0000313" key="3">
    <source>
        <dbReference type="Proteomes" id="UP000199440"/>
    </source>
</evidence>
<gene>
    <name evidence="2" type="ORF">SAMN04488514_102119</name>
</gene>
<dbReference type="EMBL" id="FNGV01000002">
    <property type="protein sequence ID" value="SDL62792.1"/>
    <property type="molecule type" value="Genomic_DNA"/>
</dbReference>
<keyword evidence="1" id="KW-0732">Signal</keyword>
<feature type="signal peptide" evidence="1">
    <location>
        <begin position="1"/>
        <end position="19"/>
    </location>
</feature>
<protein>
    <submittedName>
        <fullName evidence="2">Lipocalin-like domain-containing protein</fullName>
    </submittedName>
</protein>
<organism evidence="2 3">
    <name type="scientific">Kriegella aquimaris</name>
    <dbReference type="NCBI Taxonomy" id="192904"/>
    <lineage>
        <taxon>Bacteria</taxon>
        <taxon>Pseudomonadati</taxon>
        <taxon>Bacteroidota</taxon>
        <taxon>Flavobacteriia</taxon>
        <taxon>Flavobacteriales</taxon>
        <taxon>Flavobacteriaceae</taxon>
        <taxon>Kriegella</taxon>
    </lineage>
</organism>
<dbReference type="Proteomes" id="UP000199440">
    <property type="component" value="Unassembled WGS sequence"/>
</dbReference>
<dbReference type="AlphaFoldDB" id="A0A1G9LLD7"/>
<feature type="chain" id="PRO_5011753195" evidence="1">
    <location>
        <begin position="20"/>
        <end position="171"/>
    </location>
</feature>
<proteinExistence type="predicted"/>
<dbReference type="STRING" id="192904.SAMN04488514_102119"/>
<evidence type="ECO:0000313" key="2">
    <source>
        <dbReference type="EMBL" id="SDL62792.1"/>
    </source>
</evidence>
<dbReference type="InterPro" id="IPR032168">
    <property type="entry name" value="DUF5004"/>
</dbReference>
<dbReference type="OrthoDB" id="1447101at2"/>
<sequence length="171" mass="18377">MKKFQTILFSLLMAVTLFGCNSDNGDTDCVEDFTGALSADEEAFAGTWTLTAITADQAVDITDDNEDNASEDIFGQYGACEKDAAYSFESDRAYNFGQGQNASGCSNKVVISGSWKLSGQTLSLTGSCTVQNLALQFDSEFSEFSSTSTLNIIDITGNTIQTNVTFTYSKN</sequence>
<dbReference type="Pfam" id="PF16395">
    <property type="entry name" value="DUF5004"/>
    <property type="match status" value="1"/>
</dbReference>
<evidence type="ECO:0000256" key="1">
    <source>
        <dbReference type="SAM" id="SignalP"/>
    </source>
</evidence>
<dbReference type="RefSeq" id="WP_089886473.1">
    <property type="nucleotide sequence ID" value="NZ_FNGV01000002.1"/>
</dbReference>
<keyword evidence="3" id="KW-1185">Reference proteome</keyword>
<accession>A0A1G9LLD7</accession>
<name>A0A1G9LLD7_9FLAO</name>
<reference evidence="3" key="1">
    <citation type="submission" date="2016-10" db="EMBL/GenBank/DDBJ databases">
        <authorList>
            <person name="Varghese N."/>
            <person name="Submissions S."/>
        </authorList>
    </citation>
    <scope>NUCLEOTIDE SEQUENCE [LARGE SCALE GENOMIC DNA]</scope>
    <source>
        <strain evidence="3">DSM 19886</strain>
    </source>
</reference>
<dbReference type="PROSITE" id="PS51257">
    <property type="entry name" value="PROKAR_LIPOPROTEIN"/>
    <property type="match status" value="1"/>
</dbReference>